<keyword evidence="1" id="KW-0732">Signal</keyword>
<accession>A0AAX3TGH0</accession>
<name>A0AAX3TGH0_9MOLU</name>
<evidence type="ECO:0000256" key="1">
    <source>
        <dbReference type="SAM" id="SignalP"/>
    </source>
</evidence>
<dbReference type="RefSeq" id="WP_278307471.1">
    <property type="nucleotide sequence ID" value="NZ_CP104008.1"/>
</dbReference>
<evidence type="ECO:0000313" key="2">
    <source>
        <dbReference type="EMBL" id="WFQ93003.1"/>
    </source>
</evidence>
<dbReference type="AlphaFoldDB" id="A0AAX3TGH0"/>
<organism evidence="2 3">
    <name type="scientific">Mycoplasma feriruminatoris</name>
    <dbReference type="NCBI Taxonomy" id="1179777"/>
    <lineage>
        <taxon>Bacteria</taxon>
        <taxon>Bacillati</taxon>
        <taxon>Mycoplasmatota</taxon>
        <taxon>Mollicutes</taxon>
        <taxon>Mycoplasmataceae</taxon>
        <taxon>Mycoplasma</taxon>
    </lineage>
</organism>
<dbReference type="Proteomes" id="UP001178743">
    <property type="component" value="Chromosome"/>
</dbReference>
<feature type="signal peptide" evidence="1">
    <location>
        <begin position="1"/>
        <end position="21"/>
    </location>
</feature>
<feature type="chain" id="PRO_5043567676" evidence="1">
    <location>
        <begin position="22"/>
        <end position="467"/>
    </location>
</feature>
<sequence>MRKLLTILGSLLIGTSGVAYAVSYTRKDIAMTSTNKDKNESIEVKEFNNESNIKEELSTNTKNWNDIFRDSISGFDINLYKKQDKPSVITRTEKIINRNYESDFINDLKDLTPNTDNENAKWEEDKVKTEIDKQIDKEELEDLVKFVEGDVVKIISELVPNTNKENAESISRKVEKVKKELETKFINDLKDLTPNTDNENAKWEEDKIKAEVDKQIDKEELEDLVKFVEGDVVKIISELVPNTNKENAEWAEPSHVKAEIDKQFDKEEDEEFIKELNRFTEALTNELNEWAELSHIKAEVDKLLEIEDLIDGFNDLAPYTNKEVKEWISRKNEKVKKELETKFINDLKYLTPNTDNENAEWAEPSHIKAEIDKLLEIEDLIDGFNDLVSNTIKGEPDLDEWIKQNTRQDKEIKELLDKEKDKTVLKENLSKIIHRTKESKKYLSEKGVWVSDLLTAKLKRVLSQLNK</sequence>
<evidence type="ECO:0000313" key="3">
    <source>
        <dbReference type="Proteomes" id="UP001178743"/>
    </source>
</evidence>
<protein>
    <submittedName>
        <fullName evidence="2">Uncharacterized protein</fullName>
    </submittedName>
</protein>
<proteinExistence type="predicted"/>
<dbReference type="EMBL" id="CP104008">
    <property type="protein sequence ID" value="WFQ93003.1"/>
    <property type="molecule type" value="Genomic_DNA"/>
</dbReference>
<reference evidence="2" key="1">
    <citation type="submission" date="2022-06" db="EMBL/GenBank/DDBJ databases">
        <title>Comparative genomic analysis of Mycoplasma feriruminatoris and the Mycoplasma mycoides cluster.</title>
        <authorList>
            <person name="Baby V."/>
            <person name="Ambroset C."/>
            <person name="Gaurivaud P."/>
            <person name="Boury C."/>
            <person name="Guichoux E."/>
            <person name="Lartigue C."/>
            <person name="Tardy F."/>
            <person name="Sirand-Pugnet P."/>
        </authorList>
    </citation>
    <scope>NUCLEOTIDE SEQUENCE</scope>
    <source>
        <strain evidence="2">L14822</strain>
    </source>
</reference>
<gene>
    <name evidence="2" type="ORF">MFERI14822_00796</name>
</gene>